<dbReference type="Proteomes" id="UP001070176">
    <property type="component" value="Unassembled WGS sequence"/>
</dbReference>
<evidence type="ECO:0000256" key="1">
    <source>
        <dbReference type="SAM" id="SignalP"/>
    </source>
</evidence>
<feature type="domain" description="DUF6705" evidence="2">
    <location>
        <begin position="1"/>
        <end position="113"/>
    </location>
</feature>
<feature type="chain" id="PRO_5045249591" description="DUF6705 domain-containing protein" evidence="1">
    <location>
        <begin position="19"/>
        <end position="191"/>
    </location>
</feature>
<feature type="signal peptide" evidence="1">
    <location>
        <begin position="1"/>
        <end position="18"/>
    </location>
</feature>
<protein>
    <recommendedName>
        <fullName evidence="2">DUF6705 domain-containing protein</fullName>
    </recommendedName>
</protein>
<name>A0ABT3Y943_9FLAO</name>
<dbReference type="PROSITE" id="PS51257">
    <property type="entry name" value="PROKAR_LIPOPROTEIN"/>
    <property type="match status" value="1"/>
</dbReference>
<gene>
    <name evidence="3" type="ORF">OEA66_20170</name>
</gene>
<reference evidence="3" key="1">
    <citation type="submission" date="2022-10" db="EMBL/GenBank/DDBJ databases">
        <title>Chryseobacterium sp. nov., a novel bacterial species.</title>
        <authorList>
            <person name="Cao Y."/>
        </authorList>
    </citation>
    <scope>NUCLEOTIDE SEQUENCE</scope>
    <source>
        <strain evidence="3">KC 927</strain>
    </source>
</reference>
<proteinExistence type="predicted"/>
<evidence type="ECO:0000313" key="3">
    <source>
        <dbReference type="EMBL" id="MCX8534672.1"/>
    </source>
</evidence>
<dbReference type="EMBL" id="JAOVZV010000033">
    <property type="protein sequence ID" value="MCX8534672.1"/>
    <property type="molecule type" value="Genomic_DNA"/>
</dbReference>
<keyword evidence="4" id="KW-1185">Reference proteome</keyword>
<accession>A0ABT3Y943</accession>
<dbReference type="Pfam" id="PF20448">
    <property type="entry name" value="DUF6705"/>
    <property type="match status" value="1"/>
</dbReference>
<organism evidence="3 4">
    <name type="scientific">Chryseobacterium luquanense</name>
    <dbReference type="NCBI Taxonomy" id="2983766"/>
    <lineage>
        <taxon>Bacteria</taxon>
        <taxon>Pseudomonadati</taxon>
        <taxon>Bacteroidota</taxon>
        <taxon>Flavobacteriia</taxon>
        <taxon>Flavobacteriales</taxon>
        <taxon>Weeksellaceae</taxon>
        <taxon>Chryseobacterium group</taxon>
        <taxon>Chryseobacterium</taxon>
    </lineage>
</organism>
<comment type="caution">
    <text evidence="3">The sequence shown here is derived from an EMBL/GenBank/DDBJ whole genome shotgun (WGS) entry which is preliminary data.</text>
</comment>
<evidence type="ECO:0000259" key="2">
    <source>
        <dbReference type="Pfam" id="PF20448"/>
    </source>
</evidence>
<evidence type="ECO:0000313" key="4">
    <source>
        <dbReference type="Proteomes" id="UP001070176"/>
    </source>
</evidence>
<dbReference type="InterPro" id="IPR046551">
    <property type="entry name" value="DUF6705"/>
</dbReference>
<keyword evidence="1" id="KW-0732">Signal</keyword>
<sequence length="191" mass="21742">MKNIITIFLALLAISCKSQTVSLEEAAQCRENPNCPREYKYTKDLNNTLDKYVGIWKGTYNGRVYEMKFNKSLYEDFTGVKRDIIKGRLRITAGGNIPLTIFDNFNEPDDSKTRFSGFGLTGNLQSYELLFSGSFTSGCINRGSIFLKINPSTPNQMRITYWSDRDIAVGECPSTFSPTFTENQEIFLTRQ</sequence>
<dbReference type="RefSeq" id="WP_267283101.1">
    <property type="nucleotide sequence ID" value="NZ_JAOVZV010000033.1"/>
</dbReference>